<keyword evidence="8" id="KW-1185">Reference proteome</keyword>
<dbReference type="Gene3D" id="1.10.533.10">
    <property type="entry name" value="Death Domain, Fas"/>
    <property type="match status" value="1"/>
</dbReference>
<dbReference type="InterPro" id="IPR011029">
    <property type="entry name" value="DEATH-like_dom_sf"/>
</dbReference>
<comment type="caution">
    <text evidence="7">The sequence shown here is derived from an EMBL/GenBank/DDBJ whole genome shotgun (WGS) entry which is preliminary data.</text>
</comment>
<keyword evidence="2" id="KW-0677">Repeat</keyword>
<dbReference type="InterPro" id="IPR037962">
    <property type="entry name" value="Neuralized"/>
</dbReference>
<organism evidence="7 8">
    <name type="scientific">Branchiostoma lanceolatum</name>
    <name type="common">Common lancelet</name>
    <name type="synonym">Amphioxus lanceolatum</name>
    <dbReference type="NCBI Taxonomy" id="7740"/>
    <lineage>
        <taxon>Eukaryota</taxon>
        <taxon>Metazoa</taxon>
        <taxon>Chordata</taxon>
        <taxon>Cephalochordata</taxon>
        <taxon>Leptocardii</taxon>
        <taxon>Amphioxiformes</taxon>
        <taxon>Branchiostomatidae</taxon>
        <taxon>Branchiostoma</taxon>
    </lineage>
</organism>
<dbReference type="Proteomes" id="UP000838412">
    <property type="component" value="Unassembled WGS sequence"/>
</dbReference>
<dbReference type="InterPro" id="IPR000488">
    <property type="entry name" value="Death_dom"/>
</dbReference>
<dbReference type="GO" id="GO:0007165">
    <property type="term" value="P:signal transduction"/>
    <property type="evidence" value="ECO:0007669"/>
    <property type="project" value="InterPro"/>
</dbReference>
<dbReference type="Pfam" id="PF07177">
    <property type="entry name" value="Neuralized"/>
    <property type="match status" value="1"/>
</dbReference>
<keyword evidence="1" id="KW-0479">Metal-binding</keyword>
<evidence type="ECO:0000256" key="3">
    <source>
        <dbReference type="ARBA" id="ARBA00022771"/>
    </source>
</evidence>
<evidence type="ECO:0000256" key="1">
    <source>
        <dbReference type="ARBA" id="ARBA00022723"/>
    </source>
</evidence>
<dbReference type="EMBL" id="CAKMNS010000407">
    <property type="protein sequence ID" value="CAH1277558.1"/>
    <property type="molecule type" value="Genomic_DNA"/>
</dbReference>
<evidence type="ECO:0000259" key="5">
    <source>
        <dbReference type="PROSITE" id="PS50017"/>
    </source>
</evidence>
<accession>A0A8S4MPJ3</accession>
<dbReference type="Gene3D" id="2.60.120.920">
    <property type="match status" value="1"/>
</dbReference>
<dbReference type="InterPro" id="IPR006573">
    <property type="entry name" value="NHR_dom"/>
</dbReference>
<dbReference type="GO" id="GO:0061630">
    <property type="term" value="F:ubiquitin protein ligase activity"/>
    <property type="evidence" value="ECO:0007669"/>
    <property type="project" value="TreeGrafter"/>
</dbReference>
<reference evidence="7" key="1">
    <citation type="submission" date="2022-01" db="EMBL/GenBank/DDBJ databases">
        <authorList>
            <person name="Braso-Vives M."/>
        </authorList>
    </citation>
    <scope>NUCLEOTIDE SEQUENCE</scope>
</reference>
<evidence type="ECO:0000313" key="8">
    <source>
        <dbReference type="Proteomes" id="UP000838412"/>
    </source>
</evidence>
<dbReference type="AlphaFoldDB" id="A0A8S4MPJ3"/>
<evidence type="ECO:0000256" key="2">
    <source>
        <dbReference type="ARBA" id="ARBA00022737"/>
    </source>
</evidence>
<dbReference type="PROSITE" id="PS51065">
    <property type="entry name" value="NHR"/>
    <property type="match status" value="1"/>
</dbReference>
<dbReference type="PROSITE" id="PS50017">
    <property type="entry name" value="DEATH_DOMAIN"/>
    <property type="match status" value="1"/>
</dbReference>
<dbReference type="FunFam" id="2.60.120.920:FF:000005">
    <property type="entry name" value="Putative E3 ubiquitin-protein ligase NEURL1B"/>
    <property type="match status" value="1"/>
</dbReference>
<feature type="domain" description="Death" evidence="5">
    <location>
        <begin position="1"/>
        <end position="40"/>
    </location>
</feature>
<keyword evidence="3" id="KW-0863">Zinc-finger</keyword>
<protein>
    <submittedName>
        <fullName evidence="7">NEURL1 protein</fullName>
    </submittedName>
</protein>
<dbReference type="OrthoDB" id="6078042at2759"/>
<dbReference type="SMART" id="SM00588">
    <property type="entry name" value="NEUZ"/>
    <property type="match status" value="1"/>
</dbReference>
<dbReference type="PANTHER" id="PTHR12429:SF6">
    <property type="entry name" value="PROTEIN NEURALIZED"/>
    <property type="match status" value="1"/>
</dbReference>
<name>A0A8S4MPJ3_BRALA</name>
<evidence type="ECO:0000313" key="7">
    <source>
        <dbReference type="EMBL" id="CAH1277558.1"/>
    </source>
</evidence>
<dbReference type="GO" id="GO:0008270">
    <property type="term" value="F:zinc ion binding"/>
    <property type="evidence" value="ECO:0007669"/>
    <property type="project" value="UniProtKB-KW"/>
</dbReference>
<proteinExistence type="predicted"/>
<evidence type="ECO:0000256" key="4">
    <source>
        <dbReference type="ARBA" id="ARBA00022833"/>
    </source>
</evidence>
<dbReference type="PANTHER" id="PTHR12429">
    <property type="entry name" value="NEURALIZED"/>
    <property type="match status" value="1"/>
</dbReference>
<keyword evidence="4" id="KW-0862">Zinc</keyword>
<dbReference type="CDD" id="cd01670">
    <property type="entry name" value="Death"/>
    <property type="match status" value="1"/>
</dbReference>
<dbReference type="SUPFAM" id="SSF47986">
    <property type="entry name" value="DEATH domain"/>
    <property type="match status" value="1"/>
</dbReference>
<dbReference type="InterPro" id="IPR043136">
    <property type="entry name" value="B30.2/SPRY_sf"/>
</dbReference>
<feature type="domain" description="NHR" evidence="6">
    <location>
        <begin position="161"/>
        <end position="317"/>
    </location>
</feature>
<evidence type="ECO:0000259" key="6">
    <source>
        <dbReference type="PROSITE" id="PS51065"/>
    </source>
</evidence>
<gene>
    <name evidence="7" type="primary">NEURL1</name>
    <name evidence="7" type="ORF">BLAG_LOCUS26321</name>
</gene>
<sequence>MEMLNTWCQKMGKDGTVGILKEVLEEIGLKNVADNLDMHMYKDVRSFLPRNRTACEKQHGEIHTLTKSYSMYSTSATGQSPNWQDGVKQAADILAGLLGGNFAGAIHAPDVNQTTRSCDLRQNQDMPMLAAASICVRDPLDETTAKDPWDGSSIGYLEESMLRFHPTVHGTQVYIEGNGTVARSRDSLNNGVCFTKLPVKIGEEIHLKVIDSKTFHESLRFGFTSKDPDSMTVEELPPHSYPALAQEVGFWVKSFPASLAHQGCVVTFTLEQSGDVNFAVDGSEVKELFFSGVDVSQPLWAVVDVHGSAVAVQFVGEQATCEAFEKWIHEGDQVQLREMERDELKDMQKQRGHEFDPDMEKVLPLVFNE</sequence>